<feature type="compositionally biased region" description="Low complexity" evidence="6">
    <location>
        <begin position="29"/>
        <end position="41"/>
    </location>
</feature>
<dbReference type="InterPro" id="IPR004254">
    <property type="entry name" value="AdipoR/HlyIII-related"/>
</dbReference>
<keyword evidence="2 7" id="KW-0812">Transmembrane</keyword>
<proteinExistence type="predicted"/>
<keyword evidence="5" id="KW-0479">Metal-binding</keyword>
<dbReference type="HOGENOM" id="CLU_025943_0_0_1"/>
<dbReference type="GO" id="GO:0046872">
    <property type="term" value="F:metal ion binding"/>
    <property type="evidence" value="ECO:0007669"/>
    <property type="project" value="UniProtKB-KW"/>
</dbReference>
<name>I2H200_HENB6</name>
<protein>
    <submittedName>
        <fullName evidence="8">Uncharacterized protein</fullName>
    </submittedName>
</protein>
<sequence>MSSSVETDSTTAFYKSKQSSVTTHQRPATLNNSSTTLLDTSSPPPLPSTSSSSTTLFSNQSPSPTSLLKEKLLSTKKSEEQDPDFIASGKSIRDYINTFNWQTAYNLGRSNNTLHYYQLPFPWRENRYIIKGYRFYDSNVKCLLSVVNYYGWHNETLNIWSHLGGFLTLLYIAVFVYPNTEVYQSELIPTTAKMLLFVFLIAGMKCMLASVFWHTFDGTCSYTLRPKFCCVDYTGITILITASILTAEYVSLSHAPIWMFIYMSLSLALGTFGVYINWSPKFDGPEARPLRIKFFVTLSAMGCLSFVHLIFTTSLRHACWLLAPIISKSTIWYVIGVFFYGSFIPEKYRSDYILDKTIPTSKQLSCDLSIITKDRHIHFRDQPTPNKNGPRKTGLRSLWWVDYVGQSHTIWHIFVLLGVVGHYKACLDMFTKQWLIN</sequence>
<comment type="subcellular location">
    <subcellularLocation>
        <location evidence="1">Membrane</location>
        <topology evidence="1">Multi-pass membrane protein</topology>
    </subcellularLocation>
</comment>
<evidence type="ECO:0000256" key="5">
    <source>
        <dbReference type="PIRSR" id="PIRSR604254-1"/>
    </source>
</evidence>
<dbReference type="PANTHER" id="PTHR20855">
    <property type="entry name" value="ADIPOR/PROGESTIN RECEPTOR-RELATED"/>
    <property type="match status" value="1"/>
</dbReference>
<evidence type="ECO:0000256" key="4">
    <source>
        <dbReference type="ARBA" id="ARBA00023136"/>
    </source>
</evidence>
<feature type="transmembrane region" description="Helical" evidence="7">
    <location>
        <begin position="257"/>
        <end position="278"/>
    </location>
</feature>
<dbReference type="eggNOG" id="KOG0748">
    <property type="taxonomic scope" value="Eukaryota"/>
</dbReference>
<keyword evidence="9" id="KW-1185">Reference proteome</keyword>
<evidence type="ECO:0000256" key="6">
    <source>
        <dbReference type="SAM" id="MobiDB-lite"/>
    </source>
</evidence>
<evidence type="ECO:0000313" key="8">
    <source>
        <dbReference type="EMBL" id="CCH60402.1"/>
    </source>
</evidence>
<feature type="transmembrane region" description="Helical" evidence="7">
    <location>
        <begin position="159"/>
        <end position="177"/>
    </location>
</feature>
<dbReference type="GeneID" id="14495382"/>
<dbReference type="InParanoid" id="I2H200"/>
<accession>I2H200</accession>
<keyword evidence="3 7" id="KW-1133">Transmembrane helix</keyword>
<feature type="binding site" evidence="5">
    <location>
        <position position="214"/>
    </location>
    <ligand>
        <name>Zn(2+)</name>
        <dbReference type="ChEBI" id="CHEBI:29105"/>
    </ligand>
</feature>
<feature type="transmembrane region" description="Helical" evidence="7">
    <location>
        <begin position="197"/>
        <end position="216"/>
    </location>
</feature>
<dbReference type="RefSeq" id="XP_004179921.1">
    <property type="nucleotide sequence ID" value="XM_004179873.1"/>
</dbReference>
<dbReference type="PANTHER" id="PTHR20855:SF97">
    <property type="entry name" value="ADIPOR-LIKE RECEPTOR IZH3-RELATED"/>
    <property type="match status" value="1"/>
</dbReference>
<dbReference type="KEGG" id="tbl:TBLA_0C06050"/>
<dbReference type="STRING" id="1071380.I2H200"/>
<feature type="transmembrane region" description="Helical" evidence="7">
    <location>
        <begin position="317"/>
        <end position="340"/>
    </location>
</feature>
<evidence type="ECO:0000256" key="2">
    <source>
        <dbReference type="ARBA" id="ARBA00022692"/>
    </source>
</evidence>
<gene>
    <name evidence="8" type="primary">TBLA0C06050</name>
    <name evidence="8" type="ORF">TBLA_0C06050</name>
</gene>
<feature type="compositionally biased region" description="Polar residues" evidence="6">
    <location>
        <begin position="1"/>
        <end position="28"/>
    </location>
</feature>
<dbReference type="GO" id="GO:0038023">
    <property type="term" value="F:signaling receptor activity"/>
    <property type="evidence" value="ECO:0007669"/>
    <property type="project" value="TreeGrafter"/>
</dbReference>
<feature type="compositionally biased region" description="Low complexity" evidence="6">
    <location>
        <begin position="48"/>
        <end position="65"/>
    </location>
</feature>
<dbReference type="Pfam" id="PF03006">
    <property type="entry name" value="HlyIII"/>
    <property type="match status" value="1"/>
</dbReference>
<keyword evidence="5" id="KW-0862">Zinc</keyword>
<dbReference type="Proteomes" id="UP000002866">
    <property type="component" value="Chromosome 3"/>
</dbReference>
<dbReference type="EMBL" id="HE806318">
    <property type="protein sequence ID" value="CCH60402.1"/>
    <property type="molecule type" value="Genomic_DNA"/>
</dbReference>
<reference evidence="8 9" key="1">
    <citation type="journal article" date="2011" name="Proc. Natl. Acad. Sci. U.S.A.">
        <title>Evolutionary erosion of yeast sex chromosomes by mating-type switching accidents.</title>
        <authorList>
            <person name="Gordon J.L."/>
            <person name="Armisen D."/>
            <person name="Proux-Wera E."/>
            <person name="Oheigeartaigh S.S."/>
            <person name="Byrne K.P."/>
            <person name="Wolfe K.H."/>
        </authorList>
    </citation>
    <scope>NUCLEOTIDE SEQUENCE [LARGE SCALE GENOMIC DNA]</scope>
    <source>
        <strain evidence="9">ATCC 34711 / CBS 6284 / DSM 70876 / NBRC 10599 / NRRL Y-10934 / UCD 77-7</strain>
    </source>
</reference>
<organism evidence="8 9">
    <name type="scientific">Henningerozyma blattae (strain ATCC 34711 / CBS 6284 / DSM 70876 / NBRC 10599 / NRRL Y-10934 / UCD 77-7)</name>
    <name type="common">Yeast</name>
    <name type="synonym">Tetrapisispora blattae</name>
    <dbReference type="NCBI Taxonomy" id="1071380"/>
    <lineage>
        <taxon>Eukaryota</taxon>
        <taxon>Fungi</taxon>
        <taxon>Dikarya</taxon>
        <taxon>Ascomycota</taxon>
        <taxon>Saccharomycotina</taxon>
        <taxon>Saccharomycetes</taxon>
        <taxon>Saccharomycetales</taxon>
        <taxon>Saccharomycetaceae</taxon>
        <taxon>Henningerozyma</taxon>
    </lineage>
</organism>
<dbReference type="GO" id="GO:0006882">
    <property type="term" value="P:intracellular zinc ion homeostasis"/>
    <property type="evidence" value="ECO:0007669"/>
    <property type="project" value="EnsemblFungi"/>
</dbReference>
<dbReference type="GO" id="GO:0016020">
    <property type="term" value="C:membrane"/>
    <property type="evidence" value="ECO:0007669"/>
    <property type="project" value="UniProtKB-SubCell"/>
</dbReference>
<dbReference type="OrthoDB" id="5585746at2759"/>
<feature type="transmembrane region" description="Helical" evidence="7">
    <location>
        <begin position="290"/>
        <end position="311"/>
    </location>
</feature>
<feature type="transmembrane region" description="Helical" evidence="7">
    <location>
        <begin position="228"/>
        <end position="251"/>
    </location>
</feature>
<feature type="region of interest" description="Disordered" evidence="6">
    <location>
        <begin position="1"/>
        <end position="65"/>
    </location>
</feature>
<dbReference type="FunCoup" id="I2H200">
    <property type="interactions" value="37"/>
</dbReference>
<evidence type="ECO:0000256" key="3">
    <source>
        <dbReference type="ARBA" id="ARBA00022989"/>
    </source>
</evidence>
<evidence type="ECO:0000313" key="9">
    <source>
        <dbReference type="Proteomes" id="UP000002866"/>
    </source>
</evidence>
<dbReference type="AlphaFoldDB" id="I2H200"/>
<evidence type="ECO:0000256" key="7">
    <source>
        <dbReference type="SAM" id="Phobius"/>
    </source>
</evidence>
<keyword evidence="4 7" id="KW-0472">Membrane</keyword>
<evidence type="ECO:0000256" key="1">
    <source>
        <dbReference type="ARBA" id="ARBA00004141"/>
    </source>
</evidence>